<dbReference type="InterPro" id="IPR036986">
    <property type="entry name" value="S4_RNA-bd_sf"/>
</dbReference>
<evidence type="ECO:0000256" key="1">
    <source>
        <dbReference type="ARBA" id="ARBA00007500"/>
    </source>
</evidence>
<keyword evidence="3 6" id="KW-0694">RNA-binding</keyword>
<keyword evidence="4 6" id="KW-0689">Ribosomal protein</keyword>
<feature type="domain" description="Small ribosomal subunit protein eS4 central region" evidence="8">
    <location>
        <begin position="107"/>
        <end position="181"/>
    </location>
</feature>
<comment type="similarity">
    <text evidence="1 6">Belongs to the eukaryotic ribosomal protein eS4 family.</text>
</comment>
<keyword evidence="2 6" id="KW-0699">rRNA-binding</keyword>
<dbReference type="InterPro" id="IPR000876">
    <property type="entry name" value="Ribosomal_eS4"/>
</dbReference>
<evidence type="ECO:0000256" key="5">
    <source>
        <dbReference type="ARBA" id="ARBA00023274"/>
    </source>
</evidence>
<dbReference type="Gene3D" id="2.30.30.30">
    <property type="match status" value="1"/>
</dbReference>
<dbReference type="Pfam" id="PF00900">
    <property type="entry name" value="Ribosomal_S4e"/>
    <property type="match status" value="1"/>
</dbReference>
<dbReference type="Proteomes" id="UP001652640">
    <property type="component" value="Chromosome 11"/>
</dbReference>
<evidence type="ECO:0000256" key="2">
    <source>
        <dbReference type="ARBA" id="ARBA00022730"/>
    </source>
</evidence>
<evidence type="ECO:0000313" key="10">
    <source>
        <dbReference type="Proteomes" id="UP001652640"/>
    </source>
</evidence>
<dbReference type="CDD" id="cd06087">
    <property type="entry name" value="KOW_RPS4"/>
    <property type="match status" value="1"/>
</dbReference>
<name>A0ABM4IPV4_ODOVR</name>
<feature type="domain" description="Small ribosomal subunit protein eS4 C-terminal" evidence="9">
    <location>
        <begin position="224"/>
        <end position="271"/>
    </location>
</feature>
<keyword evidence="10" id="KW-1185">Reference proteome</keyword>
<evidence type="ECO:0000259" key="7">
    <source>
        <dbReference type="Pfam" id="PF00467"/>
    </source>
</evidence>
<dbReference type="Gene3D" id="3.10.290.10">
    <property type="entry name" value="RNA-binding S4 domain"/>
    <property type="match status" value="1"/>
</dbReference>
<evidence type="ECO:0000259" key="8">
    <source>
        <dbReference type="Pfam" id="PF00900"/>
    </source>
</evidence>
<feature type="domain" description="KOW" evidence="7">
    <location>
        <begin position="190"/>
        <end position="223"/>
    </location>
</feature>
<dbReference type="PANTHER" id="PTHR11581:SF35">
    <property type="entry name" value="SMALL RIBOSOMAL SUBUNIT PROTEIN ES4, X ISOFORM"/>
    <property type="match status" value="1"/>
</dbReference>
<dbReference type="PANTHER" id="PTHR11581">
    <property type="entry name" value="30S/40S RIBOSOMAL PROTEIN S4"/>
    <property type="match status" value="1"/>
</dbReference>
<keyword evidence="5 6" id="KW-0687">Ribonucleoprotein</keyword>
<gene>
    <name evidence="11" type="primary">LOC110125252</name>
</gene>
<dbReference type="Gene3D" id="2.40.50.740">
    <property type="match status" value="1"/>
</dbReference>
<dbReference type="Pfam" id="PF00467">
    <property type="entry name" value="KOW"/>
    <property type="match status" value="1"/>
</dbReference>
<dbReference type="GeneID" id="110125252"/>
<dbReference type="InterPro" id="IPR014722">
    <property type="entry name" value="Rib_uL2_dom2"/>
</dbReference>
<protein>
    <recommendedName>
        <fullName evidence="6">40S ribosomal protein S4</fullName>
    </recommendedName>
</protein>
<dbReference type="InterPro" id="IPR013845">
    <property type="entry name" value="Ribosomal_eS4_central_region"/>
</dbReference>
<dbReference type="Pfam" id="PF16121">
    <property type="entry name" value="40S_S4_C"/>
    <property type="match status" value="1"/>
</dbReference>
<evidence type="ECO:0000313" key="11">
    <source>
        <dbReference type="RefSeq" id="XP_070329848.1"/>
    </source>
</evidence>
<dbReference type="InterPro" id="IPR032277">
    <property type="entry name" value="Ribosomal_eS4_C"/>
</dbReference>
<reference evidence="10" key="1">
    <citation type="journal article" date="2022" name="J. Hered.">
        <title>A De Novo Chromosome-Level Genome Assembly of the White-Tailed Deer, Odocoileus Virginianus.</title>
        <authorList>
            <person name="London E.W."/>
            <person name="Roca A.L."/>
            <person name="Novakofski J.E."/>
            <person name="Mateus-Pinilla N.E."/>
        </authorList>
    </citation>
    <scope>NUCLEOTIDE SEQUENCE [LARGE SCALE GENOMIC DNA]</scope>
</reference>
<evidence type="ECO:0000256" key="6">
    <source>
        <dbReference type="PIRNR" id="PIRNR002116"/>
    </source>
</evidence>
<evidence type="ECO:0000256" key="4">
    <source>
        <dbReference type="ARBA" id="ARBA00022980"/>
    </source>
</evidence>
<dbReference type="RefSeq" id="XP_070329848.1">
    <property type="nucleotide sequence ID" value="XM_070473747.1"/>
</dbReference>
<dbReference type="InterPro" id="IPR038237">
    <property type="entry name" value="Ribosomal_eS4_central_sf"/>
</dbReference>
<sequence>MRKNNMEIVEQSEKVGKKAGLQNIEASKHWMPDKLTGVFAPCPSTASHKLRECLPLIIFLKSRFKYALTGDEMKKICMQHFIKIKGKVRTDTTYPTAFMNVISVDKTGENFHLIYDTKDCFAVHCIESEEAKYKLCKVRKIFVGTKGIPHLVTHDARTIHYPNPLIKVNDTIQIDLGTGKITDFIKFDTGNLCMIMGGANLGRIGVITNRERQPGSFDIVHVKDANGNSFATWLLNIFIIGKGNKRWISLPRGKGIRLTIAEERDKRLAAKQSSG</sequence>
<accession>A0ABM4IPV4</accession>
<dbReference type="InterPro" id="IPR041982">
    <property type="entry name" value="Ribosomal_eS4_KOW"/>
</dbReference>
<proteinExistence type="inferred from homology"/>
<organism evidence="10 11">
    <name type="scientific">Odocoileus virginianus</name>
    <name type="common">White-tailed deer</name>
    <dbReference type="NCBI Taxonomy" id="9874"/>
    <lineage>
        <taxon>Eukaryota</taxon>
        <taxon>Metazoa</taxon>
        <taxon>Chordata</taxon>
        <taxon>Craniata</taxon>
        <taxon>Vertebrata</taxon>
        <taxon>Euteleostomi</taxon>
        <taxon>Mammalia</taxon>
        <taxon>Eutheria</taxon>
        <taxon>Laurasiatheria</taxon>
        <taxon>Artiodactyla</taxon>
        <taxon>Ruminantia</taxon>
        <taxon>Pecora</taxon>
        <taxon>Cervidae</taxon>
        <taxon>Odocoileinae</taxon>
        <taxon>Odocoileus</taxon>
    </lineage>
</organism>
<dbReference type="InterPro" id="IPR005824">
    <property type="entry name" value="KOW"/>
</dbReference>
<dbReference type="PIRSF" id="PIRSF002116">
    <property type="entry name" value="Ribosomal_S4"/>
    <property type="match status" value="1"/>
</dbReference>
<reference evidence="11" key="2">
    <citation type="submission" date="2025-08" db="UniProtKB">
        <authorList>
            <consortium name="RefSeq"/>
        </authorList>
    </citation>
    <scope>IDENTIFICATION</scope>
    <source>
        <tissue evidence="11">Tongue muscle</tissue>
    </source>
</reference>
<evidence type="ECO:0000259" key="9">
    <source>
        <dbReference type="Pfam" id="PF16121"/>
    </source>
</evidence>
<evidence type="ECO:0000256" key="3">
    <source>
        <dbReference type="ARBA" id="ARBA00022884"/>
    </source>
</evidence>